<dbReference type="EMBL" id="MT162466">
    <property type="protein sequence ID" value="QIN96681.1"/>
    <property type="molecule type" value="Genomic_DNA"/>
</dbReference>
<accession>A0A6G8R5M0</accession>
<protein>
    <submittedName>
        <fullName evidence="1">Uncharacterized protein</fullName>
    </submittedName>
</protein>
<dbReference type="RefSeq" id="YP_010669061.1">
    <property type="nucleotide sequence ID" value="NC_070959.1"/>
</dbReference>
<evidence type="ECO:0000313" key="1">
    <source>
        <dbReference type="EMBL" id="QIN96681.1"/>
    </source>
</evidence>
<evidence type="ECO:0000313" key="2">
    <source>
        <dbReference type="Proteomes" id="UP000502617"/>
    </source>
</evidence>
<dbReference type="KEGG" id="vg:77945215"/>
<organism evidence="1 2">
    <name type="scientific">Synechococcus phage S-N03</name>
    <dbReference type="NCBI Taxonomy" id="2718943"/>
    <lineage>
        <taxon>Viruses</taxon>
        <taxon>Duplodnaviria</taxon>
        <taxon>Heunggongvirae</taxon>
        <taxon>Uroviricota</taxon>
        <taxon>Caudoviricetes</taxon>
        <taxon>Pantevenvirales</taxon>
        <taxon>Kyanoviridae</taxon>
        <taxon>Huanghaivirus</taxon>
        <taxon>Huanghaivirus snothree</taxon>
    </lineage>
</organism>
<dbReference type="GeneID" id="77945215"/>
<sequence>MTYHLTLQNKLTAEELAIDVEQTDAFAAQQVAEGLYADYRVVKIENALDALLAANYNLTEGALGDF</sequence>
<dbReference type="Proteomes" id="UP000502617">
    <property type="component" value="Segment"/>
</dbReference>
<name>A0A6G8R5M0_9CAUD</name>
<reference evidence="1 2" key="1">
    <citation type="submission" date="2020-03" db="EMBL/GenBank/DDBJ databases">
        <title>The Isolation and Genome Sequence of a Novel Cyanophage S-N03 from the Huanghai Sea, China.</title>
        <authorList>
            <person name="Jiang T."/>
        </authorList>
    </citation>
    <scope>NUCLEOTIDE SEQUENCE [LARGE SCALE GENOMIC DNA]</scope>
</reference>
<keyword evidence="2" id="KW-1185">Reference proteome</keyword>
<proteinExistence type="predicted"/>